<dbReference type="STRING" id="757424.Hsero_2880"/>
<keyword evidence="6 9" id="KW-0812">Transmembrane</keyword>
<feature type="domain" description="AprE-like beta-barrel" evidence="12">
    <location>
        <begin position="337"/>
        <end position="424"/>
    </location>
</feature>
<feature type="transmembrane region" description="Helical" evidence="9">
    <location>
        <begin position="61"/>
        <end position="79"/>
    </location>
</feature>
<evidence type="ECO:0000256" key="4">
    <source>
        <dbReference type="ARBA" id="ARBA00022475"/>
    </source>
</evidence>
<dbReference type="eggNOG" id="COG0845">
    <property type="taxonomic scope" value="Bacteria"/>
</dbReference>
<evidence type="ECO:0000256" key="2">
    <source>
        <dbReference type="ARBA" id="ARBA00009477"/>
    </source>
</evidence>
<dbReference type="InterPro" id="IPR059040">
    <property type="entry name" value="HH_CyaD-like"/>
</dbReference>
<evidence type="ECO:0000313" key="13">
    <source>
        <dbReference type="EMBL" id="ADJ64372.1"/>
    </source>
</evidence>
<dbReference type="Proteomes" id="UP000000329">
    <property type="component" value="Chromosome"/>
</dbReference>
<keyword evidence="5 9" id="KW-0997">Cell inner membrane</keyword>
<dbReference type="NCBIfam" id="TIGR01843">
    <property type="entry name" value="type_I_hlyD"/>
    <property type="match status" value="1"/>
</dbReference>
<evidence type="ECO:0000256" key="7">
    <source>
        <dbReference type="ARBA" id="ARBA00022989"/>
    </source>
</evidence>
<dbReference type="Gene3D" id="2.40.50.100">
    <property type="match status" value="1"/>
</dbReference>
<protein>
    <recommendedName>
        <fullName evidence="9">Membrane fusion protein (MFP) family protein</fullName>
    </recommendedName>
</protein>
<dbReference type="InterPro" id="IPR050739">
    <property type="entry name" value="MFP"/>
</dbReference>
<organism evidence="13 14">
    <name type="scientific">Herbaspirillum seropedicae (strain SmR1)</name>
    <dbReference type="NCBI Taxonomy" id="757424"/>
    <lineage>
        <taxon>Bacteria</taxon>
        <taxon>Pseudomonadati</taxon>
        <taxon>Pseudomonadota</taxon>
        <taxon>Betaproteobacteria</taxon>
        <taxon>Burkholderiales</taxon>
        <taxon>Oxalobacteraceae</taxon>
        <taxon>Herbaspirillum</taxon>
    </lineage>
</organism>
<keyword evidence="14" id="KW-1185">Reference proteome</keyword>
<evidence type="ECO:0000256" key="9">
    <source>
        <dbReference type="RuleBase" id="RU365093"/>
    </source>
</evidence>
<evidence type="ECO:0000259" key="11">
    <source>
        <dbReference type="Pfam" id="PF25988"/>
    </source>
</evidence>
<dbReference type="Gene3D" id="2.40.30.170">
    <property type="match status" value="1"/>
</dbReference>
<dbReference type="HOGENOM" id="CLU_023976_0_1_4"/>
<evidence type="ECO:0000259" key="12">
    <source>
        <dbReference type="Pfam" id="PF26002"/>
    </source>
</evidence>
<name>D8IZN2_HERSS</name>
<evidence type="ECO:0000256" key="5">
    <source>
        <dbReference type="ARBA" id="ARBA00022519"/>
    </source>
</evidence>
<keyword evidence="7 9" id="KW-1133">Transmembrane helix</keyword>
<keyword evidence="8 9" id="KW-0472">Membrane</keyword>
<dbReference type="OrthoDB" id="9775513at2"/>
<dbReference type="GO" id="GO:0005886">
    <property type="term" value="C:plasma membrane"/>
    <property type="evidence" value="ECO:0007669"/>
    <property type="project" value="UniProtKB-SubCell"/>
</dbReference>
<feature type="domain" description="CyaD-like alpha-helical hairpin" evidence="11">
    <location>
        <begin position="130"/>
        <end position="297"/>
    </location>
</feature>
<gene>
    <name evidence="13" type="primary">hlyD</name>
    <name evidence="13" type="ordered locus">Hsero_2880</name>
</gene>
<evidence type="ECO:0000256" key="8">
    <source>
        <dbReference type="ARBA" id="ARBA00023136"/>
    </source>
</evidence>
<dbReference type="RefSeq" id="WP_013234845.1">
    <property type="nucleotide sequence ID" value="NC_014323.1"/>
</dbReference>
<reference evidence="13 14" key="1">
    <citation type="submission" date="2010-04" db="EMBL/GenBank/DDBJ databases">
        <title>The genome of Herbaspirillum seropedicae SmR1, an endophytic, nitrogen-fixing, plant-growth promoting beta-Proteobacteria.</title>
        <authorList>
            <person name="Pedrosa F.O."/>
            <person name="Monteiro R.A."/>
            <person name="Wassem R."/>
            <person name="Cruz L.M."/>
            <person name="Ayub R.A."/>
            <person name="Colauto N.B."/>
            <person name="Fernandez M.A."/>
            <person name="Fungaro M.H.P."/>
            <person name="Grisard E.C."/>
            <person name="Hungria M."/>
            <person name="Madeira H.M.F."/>
            <person name="Nodari R.O."/>
            <person name="Osaku C.A."/>
            <person name="Petzl-Erler M.L."/>
            <person name="Terenzi H."/>
            <person name="Vieira L.G.E."/>
            <person name="Almeida M.I.M."/>
            <person name="Alves L.R."/>
            <person name="Arantes O.M.N."/>
            <person name="Balsanelli E."/>
            <person name="Barcellos F.G."/>
            <person name="Baura V.A."/>
            <person name="Binde D.R."/>
            <person name="Campo R.J."/>
            <person name="Chubatsu L.S."/>
            <person name="Chueire L.M.O."/>
            <person name="Ciferri R.R."/>
            <person name="Correa L.C."/>
            <person name="da Conceicao Silva J.L."/>
            <person name="Dabul A.N.G."/>
            <person name="Dambros B.P."/>
            <person name="Faoro H."/>
            <person name="Favetti A."/>
            <person name="Friedermann G."/>
            <person name="Furlaneto M.C."/>
            <person name="Gasques L.S."/>
            <person name="Gimenes C.C.T."/>
            <person name="Gioppo N.M.R."/>
            <person name="Glienke-Blanco C."/>
            <person name="Godoy L.P."/>
            <person name="Guerra M.P."/>
            <person name="Karp S."/>
            <person name="Kava-Cordeiro V."/>
            <person name="Margarido V.P."/>
            <person name="Mathioni S.M."/>
            <person name="Menck-Soares M.A."/>
            <person name="Murace N.K."/>
            <person name="Nicolas M.F."/>
            <person name="Oliveira C.E.C."/>
            <person name="Pagnan N.A.B."/>
            <person name="Pamphile J.A."/>
            <person name="Patussi E.V."/>
            <person name="Pereira L.F.P."/>
            <person name="Pereira-Ferrari L."/>
            <person name="Pinto F.G.S."/>
            <person name="Precoma C."/>
            <person name="Prioli A.J."/>
            <person name="Prioli S.M.A.P."/>
            <person name="Raittz R.T."/>
            <person name="Ramos H.J.O."/>
            <person name="Ribeiro E.M.S.F."/>
            <person name="Rigo L.U."/>
            <person name="Rocha C.L.M.S.C."/>
            <person name="Rocha S.N."/>
            <person name="Santos K."/>
            <person name="Satori D."/>
            <person name="Silva A.G."/>
            <person name="Simao R.C.G."/>
            <person name="Soares M.A.M."/>
            <person name="Souza E.M."/>
            <person name="Steffens M.B.R."/>
            <person name="Steindel M."/>
            <person name="Tadra-Sfeir M.Z."/>
            <person name="Takahashi E.K."/>
            <person name="Torres R.A."/>
            <person name="Valle J.S."/>
            <person name="Vernal J.I."/>
            <person name="Vilas-Boas L.A."/>
            <person name="Watanabe M.A.E."/>
            <person name="Weiss V.A."/>
            <person name="Yates M.A."/>
            <person name="Souza E.M."/>
        </authorList>
    </citation>
    <scope>NUCLEOTIDE SEQUENCE [LARGE SCALE GENOMIC DNA]</scope>
    <source>
        <strain evidence="13 14">SmR1</strain>
    </source>
</reference>
<dbReference type="AlphaFoldDB" id="D8IZN2"/>
<comment type="similarity">
    <text evidence="2 9">Belongs to the membrane fusion protein (MFP) (TC 8.A.1) family.</text>
</comment>
<dbReference type="KEGG" id="hse:Hsero_2880"/>
<evidence type="ECO:0000256" key="1">
    <source>
        <dbReference type="ARBA" id="ARBA00004377"/>
    </source>
</evidence>
<comment type="subcellular location">
    <subcellularLocation>
        <location evidence="1 9">Cell inner membrane</location>
        <topology evidence="1 9">Single-pass membrane protein</topology>
    </subcellularLocation>
</comment>
<accession>D8IZN2</accession>
<proteinExistence type="inferred from homology"/>
<dbReference type="GO" id="GO:0015031">
    <property type="term" value="P:protein transport"/>
    <property type="evidence" value="ECO:0007669"/>
    <property type="project" value="InterPro"/>
</dbReference>
<dbReference type="PRINTS" id="PR01490">
    <property type="entry name" value="RTXTOXIND"/>
</dbReference>
<dbReference type="PANTHER" id="PTHR30386:SF27">
    <property type="entry name" value="MEMBRANE FUSION PROTEIN (MFP) FAMILY PROTEIN"/>
    <property type="match status" value="1"/>
</dbReference>
<evidence type="ECO:0000256" key="10">
    <source>
        <dbReference type="SAM" id="MobiDB-lite"/>
    </source>
</evidence>
<keyword evidence="4 9" id="KW-1003">Cell membrane</keyword>
<keyword evidence="3 9" id="KW-0813">Transport</keyword>
<evidence type="ECO:0000256" key="6">
    <source>
        <dbReference type="ARBA" id="ARBA00022692"/>
    </source>
</evidence>
<feature type="region of interest" description="Disordered" evidence="10">
    <location>
        <begin position="266"/>
        <end position="288"/>
    </location>
</feature>
<dbReference type="Pfam" id="PF26002">
    <property type="entry name" value="Beta-barrel_AprE"/>
    <property type="match status" value="1"/>
</dbReference>
<dbReference type="InterPro" id="IPR010129">
    <property type="entry name" value="T1SS_HlyD"/>
</dbReference>
<evidence type="ECO:0000313" key="14">
    <source>
        <dbReference type="Proteomes" id="UP000000329"/>
    </source>
</evidence>
<dbReference type="InterPro" id="IPR058982">
    <property type="entry name" value="Beta-barrel_AprE"/>
</dbReference>
<dbReference type="GeneID" id="29393905"/>
<dbReference type="PANTHER" id="PTHR30386">
    <property type="entry name" value="MEMBRANE FUSION SUBUNIT OF EMRAB-TOLC MULTIDRUG EFFLUX PUMP"/>
    <property type="match status" value="1"/>
</dbReference>
<dbReference type="Pfam" id="PF25988">
    <property type="entry name" value="HH_CyaD"/>
    <property type="match status" value="1"/>
</dbReference>
<dbReference type="EMBL" id="CP002039">
    <property type="protein sequence ID" value="ADJ64372.1"/>
    <property type="molecule type" value="Genomic_DNA"/>
</dbReference>
<dbReference type="Gene3D" id="1.10.287.470">
    <property type="entry name" value="Helix hairpin bin"/>
    <property type="match status" value="1"/>
</dbReference>
<evidence type="ECO:0000256" key="3">
    <source>
        <dbReference type="ARBA" id="ARBA00022448"/>
    </source>
</evidence>
<sequence>MSLRHRWQAWTDLWRRYLRVFGHAWRQRGHYRSDFFNKDEAEFLPAALSLQEAPDSRSLRWTARLLVGMVIFALLWSLLGRIDIVVSANGKVIPSARTKTIASVDVSAVRAILVSEGQLVKAGEVLIELDSSSSDAERDKAADAVAQARLQAARAQAMMEAIQNLRTPELAQVPGVAQAQWEAVRSQLVAQYQDFRARLGRLDDEISRYGAALKLATQRASDYQTLVADHTVSRHAWLEKEQARVDLQGQLDDARNQRATLVAQTRKDAHDSRIEADKTIEASQQDQRRADEHSKLLKLVAPVTGTVQQLTVHTIGGVVPAAQPLMQIVPQDSQIEVEAMLENKDVGFVEIGQAAEVKIDAFDYTKYGTLPARVVHISRDAIQDEKKGLLYSARIVLDQSSLIVDGRKVQLSAGMAANVEIKTGNRRVIEYALSPLIRHQKEALHER</sequence>